<dbReference type="RefSeq" id="WP_122548354.1">
    <property type="nucleotide sequence ID" value="NZ_QWIV01000015.1"/>
</dbReference>
<evidence type="ECO:0000256" key="3">
    <source>
        <dbReference type="ARBA" id="ARBA00023163"/>
    </source>
</evidence>
<dbReference type="InterPro" id="IPR019734">
    <property type="entry name" value="TPR_rpt"/>
</dbReference>
<dbReference type="PROSITE" id="PS01124">
    <property type="entry name" value="HTH_ARAC_FAMILY_2"/>
    <property type="match status" value="1"/>
</dbReference>
<keyword evidence="5" id="KW-0472">Membrane</keyword>
<dbReference type="InterPro" id="IPR018060">
    <property type="entry name" value="HTH_AraC"/>
</dbReference>
<dbReference type="Proteomes" id="UP000267524">
    <property type="component" value="Unassembled WGS sequence"/>
</dbReference>
<dbReference type="PANTHER" id="PTHR43280:SF34">
    <property type="entry name" value="ARAC-FAMILY TRANSCRIPTIONAL REGULATOR"/>
    <property type="match status" value="1"/>
</dbReference>
<feature type="domain" description="HTH araC/xylS-type" evidence="6">
    <location>
        <begin position="461"/>
        <end position="569"/>
    </location>
</feature>
<gene>
    <name evidence="7" type="ORF">D1632_16490</name>
</gene>
<proteinExistence type="predicted"/>
<reference evidence="7 8" key="1">
    <citation type="submission" date="2018-08" db="EMBL/GenBank/DDBJ databases">
        <title>Chryseobacterium nematophagum: a novel matrix digesting pathogen of nematodes.</title>
        <authorList>
            <person name="Page A."/>
            <person name="Roberts M."/>
            <person name="Felix M.-A."/>
            <person name="Weir W."/>
        </authorList>
    </citation>
    <scope>NUCLEOTIDE SEQUENCE [LARGE SCALE GENOMIC DNA]</scope>
    <source>
        <strain evidence="7 8">JUb275</strain>
    </source>
</reference>
<evidence type="ECO:0000256" key="4">
    <source>
        <dbReference type="PROSITE-ProRule" id="PRU00339"/>
    </source>
</evidence>
<dbReference type="GO" id="GO:0003700">
    <property type="term" value="F:DNA-binding transcription factor activity"/>
    <property type="evidence" value="ECO:0007669"/>
    <property type="project" value="InterPro"/>
</dbReference>
<keyword evidence="5" id="KW-0812">Transmembrane</keyword>
<dbReference type="PANTHER" id="PTHR43280">
    <property type="entry name" value="ARAC-FAMILY TRANSCRIPTIONAL REGULATOR"/>
    <property type="match status" value="1"/>
</dbReference>
<dbReference type="EMBL" id="QWIV01000015">
    <property type="protein sequence ID" value="RMZ57908.1"/>
    <property type="molecule type" value="Genomic_DNA"/>
</dbReference>
<evidence type="ECO:0000256" key="2">
    <source>
        <dbReference type="ARBA" id="ARBA00023125"/>
    </source>
</evidence>
<keyword evidence="1" id="KW-0805">Transcription regulation</keyword>
<evidence type="ECO:0000313" key="7">
    <source>
        <dbReference type="EMBL" id="RMZ57908.1"/>
    </source>
</evidence>
<feature type="repeat" description="TPR" evidence="4">
    <location>
        <begin position="108"/>
        <end position="141"/>
    </location>
</feature>
<keyword evidence="2" id="KW-0238">DNA-binding</keyword>
<evidence type="ECO:0000259" key="6">
    <source>
        <dbReference type="PROSITE" id="PS01124"/>
    </source>
</evidence>
<evidence type="ECO:0000256" key="1">
    <source>
        <dbReference type="ARBA" id="ARBA00023015"/>
    </source>
</evidence>
<comment type="caution">
    <text evidence="7">The sequence shown here is derived from an EMBL/GenBank/DDBJ whole genome shotgun (WGS) entry which is preliminary data.</text>
</comment>
<organism evidence="7 8">
    <name type="scientific">Chryseobacterium nematophagum</name>
    <dbReference type="NCBI Taxonomy" id="2305228"/>
    <lineage>
        <taxon>Bacteria</taxon>
        <taxon>Pseudomonadati</taxon>
        <taxon>Bacteroidota</taxon>
        <taxon>Flavobacteriia</taxon>
        <taxon>Flavobacteriales</taxon>
        <taxon>Weeksellaceae</taxon>
        <taxon>Chryseobacterium group</taxon>
        <taxon>Chryseobacterium</taxon>
    </lineage>
</organism>
<evidence type="ECO:0000256" key="5">
    <source>
        <dbReference type="SAM" id="Phobius"/>
    </source>
</evidence>
<dbReference type="GO" id="GO:0043565">
    <property type="term" value="F:sequence-specific DNA binding"/>
    <property type="evidence" value="ECO:0007669"/>
    <property type="project" value="InterPro"/>
</dbReference>
<dbReference type="AlphaFoldDB" id="A0A3M7L5B7"/>
<keyword evidence="4" id="KW-0802">TPR repeat</keyword>
<dbReference type="Gene3D" id="1.10.10.60">
    <property type="entry name" value="Homeodomain-like"/>
    <property type="match status" value="2"/>
</dbReference>
<dbReference type="SUPFAM" id="SSF48452">
    <property type="entry name" value="TPR-like"/>
    <property type="match status" value="2"/>
</dbReference>
<dbReference type="Gene3D" id="1.25.40.10">
    <property type="entry name" value="Tetratricopeptide repeat domain"/>
    <property type="match status" value="1"/>
</dbReference>
<dbReference type="InterPro" id="IPR009057">
    <property type="entry name" value="Homeodomain-like_sf"/>
</dbReference>
<dbReference type="PROSITE" id="PS50005">
    <property type="entry name" value="TPR"/>
    <property type="match status" value="1"/>
</dbReference>
<evidence type="ECO:0000313" key="8">
    <source>
        <dbReference type="Proteomes" id="UP000267524"/>
    </source>
</evidence>
<dbReference type="Pfam" id="PF12833">
    <property type="entry name" value="HTH_18"/>
    <property type="match status" value="1"/>
</dbReference>
<dbReference type="SMART" id="SM00342">
    <property type="entry name" value="HTH_ARAC"/>
    <property type="match status" value="1"/>
</dbReference>
<feature type="transmembrane region" description="Helical" evidence="5">
    <location>
        <begin position="379"/>
        <end position="398"/>
    </location>
</feature>
<sequence length="609" mass="71629">MMKLIGIILLLLSNLIYAQKIIENDSLKKYSFLDLKIKFDNYYYRDKTDESKLIAKYFLQKAKNERNESQIAEGYMLMQFDATFTDALKYIDSVKIYSTKLDKKVYPAKIYLLRGNLYFKFDYFKQALDNYILALRYAKENKNERQIAFTELNIAFLQNYIGKYKEAAKTFRYYLYNGKALYNIERNQIQQNLVDAYIALNKLDSAKVLIKEGIQSSLKNKDKYNYYKYLSLQSYYNLKTENYKKAVSDLLLCKKYFSTDPSDLNINYTLFVLGKAYIGLHEKGKAVQNFIEIDSNIQKTNNTFPELREVYTYLIDYYKEKNDKEKQLYYIDRFLKVDQKLDEQFRYLSVELPKKYDTPNLLQEKEEIISDLKNRKTTLYVSIGILLLILLFILYLYYKAKKTAKEHRKIAQELIHSIENKNSKSSDIKKELIESKISKQTGTEGEGENKATKAVPEDVIQALIKELEDFENKEHFLKNGITLASLAKNIKTNTAYLSEIINTYKEKNFTTYLNDLRIDYVLRRLVKDKKFRSYKLTAIAEELGYNNVQAFSTAFKKKTGTTPSIYIKEIEKTTMQTFLDNKIIAKEKLLETLAEEQKILTFGSKDNIG</sequence>
<accession>A0A3M7L5B7</accession>
<keyword evidence="8" id="KW-1185">Reference proteome</keyword>
<keyword evidence="5" id="KW-1133">Transmembrane helix</keyword>
<dbReference type="InterPro" id="IPR011990">
    <property type="entry name" value="TPR-like_helical_dom_sf"/>
</dbReference>
<protein>
    <submittedName>
        <fullName evidence="7">AraC family transcriptional regulator</fullName>
    </submittedName>
</protein>
<name>A0A3M7L5B7_9FLAO</name>
<keyword evidence="3" id="KW-0804">Transcription</keyword>
<dbReference type="SUPFAM" id="SSF46689">
    <property type="entry name" value="Homeodomain-like"/>
    <property type="match status" value="1"/>
</dbReference>